<evidence type="ECO:0000256" key="6">
    <source>
        <dbReference type="ARBA" id="ARBA00023125"/>
    </source>
</evidence>
<dbReference type="RefSeq" id="WP_071060480.1">
    <property type="nucleotide sequence ID" value="NZ_MAXA01000059.1"/>
</dbReference>
<dbReference type="InterPro" id="IPR036388">
    <property type="entry name" value="WH-like_DNA-bd_sf"/>
</dbReference>
<dbReference type="GO" id="GO:0000156">
    <property type="term" value="F:phosphorelay response regulator activity"/>
    <property type="evidence" value="ECO:0007669"/>
    <property type="project" value="TreeGrafter"/>
</dbReference>
<reference evidence="13" key="1">
    <citation type="submission" date="2016-07" db="EMBL/GenBank/DDBJ databases">
        <title>Frankia sp. NRRL B-16219 Genome sequencing.</title>
        <authorList>
            <person name="Ghodhbane-Gtari F."/>
            <person name="Swanson E."/>
            <person name="Gueddou A."/>
            <person name="Louati M."/>
            <person name="Nouioui I."/>
            <person name="Hezbri K."/>
            <person name="Abebe-Akele F."/>
            <person name="Simpson S."/>
            <person name="Morris K."/>
            <person name="Thomas K."/>
            <person name="Gtari M."/>
            <person name="Tisa L.S."/>
        </authorList>
    </citation>
    <scope>NUCLEOTIDE SEQUENCE [LARGE SCALE GENOMIC DNA]</scope>
    <source>
        <strain evidence="13">NRRL B-16219</strain>
    </source>
</reference>
<comment type="subcellular location">
    <subcellularLocation>
        <location evidence="1 9">Cytoplasm</location>
    </subcellularLocation>
</comment>
<comment type="caution">
    <text evidence="12">The sequence shown here is derived from an EMBL/GenBank/DDBJ whole genome shotgun (WGS) entry which is preliminary data.</text>
</comment>
<dbReference type="Gene3D" id="1.10.10.10">
    <property type="entry name" value="Winged helix-like DNA-binding domain superfamily/Winged helix DNA-binding domain"/>
    <property type="match status" value="1"/>
</dbReference>
<protein>
    <recommendedName>
        <fullName evidence="9">Transcriptional regulatory protein</fullName>
    </recommendedName>
</protein>
<evidence type="ECO:0000256" key="1">
    <source>
        <dbReference type="ARBA" id="ARBA00004496"/>
    </source>
</evidence>
<dbReference type="GO" id="GO:0005737">
    <property type="term" value="C:cytoplasm"/>
    <property type="evidence" value="ECO:0007669"/>
    <property type="project" value="UniProtKB-SubCell"/>
</dbReference>
<evidence type="ECO:0000313" key="13">
    <source>
        <dbReference type="Proteomes" id="UP000179769"/>
    </source>
</evidence>
<dbReference type="InterPro" id="IPR011006">
    <property type="entry name" value="CheY-like_superfamily"/>
</dbReference>
<dbReference type="PROSITE" id="PS50110">
    <property type="entry name" value="RESPONSE_REGULATORY"/>
    <property type="match status" value="1"/>
</dbReference>
<proteinExistence type="predicted"/>
<organism evidence="12 13">
    <name type="scientific">Parafrankia soli</name>
    <dbReference type="NCBI Taxonomy" id="2599596"/>
    <lineage>
        <taxon>Bacteria</taxon>
        <taxon>Bacillati</taxon>
        <taxon>Actinomycetota</taxon>
        <taxon>Actinomycetes</taxon>
        <taxon>Frankiales</taxon>
        <taxon>Frankiaceae</taxon>
        <taxon>Parafrankia</taxon>
    </lineage>
</organism>
<name>A0A1S1R6G6_9ACTN</name>
<gene>
    <name evidence="12" type="ORF">BBK14_32285</name>
</gene>
<dbReference type="EMBL" id="MAXA01000059">
    <property type="protein sequence ID" value="OHV40882.1"/>
    <property type="molecule type" value="Genomic_DNA"/>
</dbReference>
<keyword evidence="4 9" id="KW-0902">Two-component regulatory system</keyword>
<keyword evidence="5 9" id="KW-0805">Transcription regulation</keyword>
<accession>A0A1S1R6G6</accession>
<dbReference type="PANTHER" id="PTHR45526">
    <property type="entry name" value="TRANSCRIPTIONAL REGULATORY PROTEIN DPIA"/>
    <property type="match status" value="1"/>
</dbReference>
<keyword evidence="2 9" id="KW-0963">Cytoplasm</keyword>
<evidence type="ECO:0000256" key="7">
    <source>
        <dbReference type="ARBA" id="ARBA00023159"/>
    </source>
</evidence>
<dbReference type="InterPro" id="IPR024187">
    <property type="entry name" value="Sig_transdc_resp-reg_cit/mal"/>
</dbReference>
<evidence type="ECO:0000256" key="8">
    <source>
        <dbReference type="ARBA" id="ARBA00023163"/>
    </source>
</evidence>
<dbReference type="AlphaFoldDB" id="A0A1S1R6G6"/>
<dbReference type="Proteomes" id="UP000179769">
    <property type="component" value="Unassembled WGS sequence"/>
</dbReference>
<dbReference type="SMART" id="SM00448">
    <property type="entry name" value="REC"/>
    <property type="match status" value="1"/>
</dbReference>
<evidence type="ECO:0000256" key="3">
    <source>
        <dbReference type="ARBA" id="ARBA00022553"/>
    </source>
</evidence>
<feature type="domain" description="Response regulatory" evidence="11">
    <location>
        <begin position="3"/>
        <end position="114"/>
    </location>
</feature>
<evidence type="ECO:0000313" key="12">
    <source>
        <dbReference type="EMBL" id="OHV40882.1"/>
    </source>
</evidence>
<evidence type="ECO:0000256" key="2">
    <source>
        <dbReference type="ARBA" id="ARBA00022490"/>
    </source>
</evidence>
<dbReference type="InterPro" id="IPR005471">
    <property type="entry name" value="Tscrpt_reg_IclR_N"/>
</dbReference>
<evidence type="ECO:0000256" key="9">
    <source>
        <dbReference type="PIRNR" id="PIRNR006171"/>
    </source>
</evidence>
<evidence type="ECO:0000256" key="5">
    <source>
        <dbReference type="ARBA" id="ARBA00023015"/>
    </source>
</evidence>
<dbReference type="OrthoDB" id="7187989at2"/>
<dbReference type="GO" id="GO:0003700">
    <property type="term" value="F:DNA-binding transcription factor activity"/>
    <property type="evidence" value="ECO:0007669"/>
    <property type="project" value="InterPro"/>
</dbReference>
<dbReference type="PIRSF" id="PIRSF006171">
    <property type="entry name" value="RR_citrat_malat"/>
    <property type="match status" value="1"/>
</dbReference>
<feature type="modified residue" description="4-aspartylphosphate" evidence="10">
    <location>
        <position position="54"/>
    </location>
</feature>
<dbReference type="GO" id="GO:0003677">
    <property type="term" value="F:DNA binding"/>
    <property type="evidence" value="ECO:0007669"/>
    <property type="project" value="UniProtKB-KW"/>
</dbReference>
<dbReference type="PANTHER" id="PTHR45526:SF1">
    <property type="entry name" value="TRANSCRIPTIONAL REGULATORY PROTEIN DCUR-RELATED"/>
    <property type="match status" value="1"/>
</dbReference>
<dbReference type="Gene3D" id="3.40.50.2300">
    <property type="match status" value="1"/>
</dbReference>
<evidence type="ECO:0000259" key="11">
    <source>
        <dbReference type="PROSITE" id="PS50110"/>
    </source>
</evidence>
<evidence type="ECO:0000256" key="4">
    <source>
        <dbReference type="ARBA" id="ARBA00023012"/>
    </source>
</evidence>
<keyword evidence="8 9" id="KW-0804">Transcription</keyword>
<dbReference type="InterPro" id="IPR051271">
    <property type="entry name" value="2C-system_Tx_regulators"/>
</dbReference>
<dbReference type="Pfam" id="PF09339">
    <property type="entry name" value="HTH_IclR"/>
    <property type="match status" value="1"/>
</dbReference>
<keyword evidence="13" id="KW-1185">Reference proteome</keyword>
<keyword evidence="7 9" id="KW-0010">Activator</keyword>
<keyword evidence="3 10" id="KW-0597">Phosphoprotein</keyword>
<dbReference type="Pfam" id="PF00072">
    <property type="entry name" value="Response_reg"/>
    <property type="match status" value="1"/>
</dbReference>
<dbReference type="InterPro" id="IPR001789">
    <property type="entry name" value="Sig_transdc_resp-reg_receiver"/>
</dbReference>
<dbReference type="SUPFAM" id="SSF52172">
    <property type="entry name" value="CheY-like"/>
    <property type="match status" value="1"/>
</dbReference>
<evidence type="ECO:0000256" key="10">
    <source>
        <dbReference type="PROSITE-ProRule" id="PRU00169"/>
    </source>
</evidence>
<keyword evidence="6 9" id="KW-0238">DNA-binding</keyword>
<sequence length="230" mass="24689">MIRVLVVDDDFRVANLHAHFVRAVAGFTVIGVAHTAATAVEQARKHRPDIALLDLYLPDGRGTDLIGELGCDVVMLTAAADAASVREAFGRGVANYLVKPFSAADLADRLQAYARYRSHLNGNRALGQTDIDLAARLLRAGDPVQSNVRKGRSAHTANLVIEALRGAAEAVSAAEVAALLGLSRPTAQRYLADLAQDGRASVSLRYGSTGRPEHRYQWRTKATLPSPDRS</sequence>